<feature type="domain" description="POTRA" evidence="1">
    <location>
        <begin position="43"/>
        <end position="117"/>
    </location>
</feature>
<dbReference type="Proteomes" id="UP000322791">
    <property type="component" value="Unassembled WGS sequence"/>
</dbReference>
<reference evidence="2 3" key="1">
    <citation type="submission" date="2019-08" db="EMBL/GenBank/DDBJ databases">
        <authorList>
            <person name="Seo M.-J."/>
        </authorList>
    </citation>
    <scope>NUCLEOTIDE SEQUENCE [LARGE SCALE GENOMIC DNA]</scope>
    <source>
        <strain evidence="2 3">KIGAM108</strain>
    </source>
</reference>
<dbReference type="EMBL" id="VTHL01000003">
    <property type="protein sequence ID" value="TYZ12472.1"/>
    <property type="molecule type" value="Genomic_DNA"/>
</dbReference>
<dbReference type="GO" id="GO:0019867">
    <property type="term" value="C:outer membrane"/>
    <property type="evidence" value="ECO:0007669"/>
    <property type="project" value="InterPro"/>
</dbReference>
<dbReference type="Pfam" id="PF07244">
    <property type="entry name" value="POTRA"/>
    <property type="match status" value="1"/>
</dbReference>
<dbReference type="InterPro" id="IPR010827">
    <property type="entry name" value="BamA/TamA_POTRA"/>
</dbReference>
<evidence type="ECO:0000313" key="3">
    <source>
        <dbReference type="Proteomes" id="UP000322791"/>
    </source>
</evidence>
<evidence type="ECO:0000313" key="2">
    <source>
        <dbReference type="EMBL" id="TYZ12472.1"/>
    </source>
</evidence>
<sequence>MVIASLLAAGLLAAAGPQPLPDTLRTASLDSVVRAQCPAYTQVRVAAILFAGNATTRDKILRAELDFREGDTLTVETLAKRLEKNRLRVFNLQLFHTVGVQTVCRDGALTVLFGVQERWYTFPVPIFSLADRNIRAWLDRADRWQRVDYGVHVVRYNFRGRNELLRGNLQLGFNQKYEVFFENPGTARRPGLALGGSVTRSRALDYRTVNDRLLTYRSVSGFALRRAYATVGLRWRNTVQRRTALDLALYQERVADSVQIGNPDYFRSGSSRQYLDLRLTRIINQRNTFSYPLTGRYLQVTVAQRFYARASSPAFTTIFVQAARYWALPRNFYYNAGFTSQARIAGRSLPYADTRALGYATLVRGYDRYVVDGVRYLVVQQGLSYPLLATRRLRVGVTDNPKFNSLPLAIYLNTFVDAGYVGAQNVPPANRFPNRLLGSAGVGLHLVSYYDRVVTLEYARTLAGEGGFYLRTEFPI</sequence>
<comment type="caution">
    <text evidence="2">The sequence shown here is derived from an EMBL/GenBank/DDBJ whole genome shotgun (WGS) entry which is preliminary data.</text>
</comment>
<evidence type="ECO:0000259" key="1">
    <source>
        <dbReference type="Pfam" id="PF07244"/>
    </source>
</evidence>
<name>A0A5D6VBB0_9BACT</name>
<organism evidence="2 3">
    <name type="scientific">Hymenobacter lutimineralis</name>
    <dbReference type="NCBI Taxonomy" id="2606448"/>
    <lineage>
        <taxon>Bacteria</taxon>
        <taxon>Pseudomonadati</taxon>
        <taxon>Bacteroidota</taxon>
        <taxon>Cytophagia</taxon>
        <taxon>Cytophagales</taxon>
        <taxon>Hymenobacteraceae</taxon>
        <taxon>Hymenobacter</taxon>
    </lineage>
</organism>
<gene>
    <name evidence="2" type="ORF">FY528_04020</name>
</gene>
<dbReference type="AlphaFoldDB" id="A0A5D6VBB0"/>
<keyword evidence="3" id="KW-1185">Reference proteome</keyword>
<protein>
    <submittedName>
        <fullName evidence="2">BamA/TamA family outer membrane protein</fullName>
    </submittedName>
</protein>
<accession>A0A5D6VBB0</accession>
<proteinExistence type="predicted"/>
<dbReference type="Gene3D" id="3.10.20.310">
    <property type="entry name" value="membrane protein fhac"/>
    <property type="match status" value="1"/>
</dbReference>